<dbReference type="Gene3D" id="3.40.50.1460">
    <property type="match status" value="1"/>
</dbReference>
<dbReference type="EMBL" id="CP013015">
    <property type="protein sequence ID" value="AMM41600.1"/>
    <property type="molecule type" value="Genomic_DNA"/>
</dbReference>
<dbReference type="AlphaFoldDB" id="A0A7U4QLK6"/>
<sequence>MPKWTRNFIFIIMSLFFIFSVGCAHKYAVLVSTNQVIEDDNAYHSEWWYDLFLQYKMLRENGFKDKNIYVLYGNGTDFNTAHADYNSIIQFGHTITDMAVNKANIQSVFTTLGGKVKSRDFLYVWWMGHGSGFGPDFCNLSMDISNTGEKVTDTELTTYIDNVSNYRKRSVAIMTCHSGGMVDNLNTTGNKTVVLTSSTCSQSSYDALFTCNGIFHAEFNYTLPNALRLKDPCGTAVGSDYNGNNYVSLSEAHQYNTATMARSTPQMGDPDGIATTTYIKKKKP</sequence>
<dbReference type="RefSeq" id="WP_066064247.1">
    <property type="nucleotide sequence ID" value="NZ_CP013015.1"/>
</dbReference>
<gene>
    <name evidence="1" type="ORF">HS1_001806</name>
</gene>
<dbReference type="GO" id="GO:0006508">
    <property type="term" value="P:proteolysis"/>
    <property type="evidence" value="ECO:0007669"/>
    <property type="project" value="InterPro"/>
</dbReference>
<reference evidence="1 2" key="1">
    <citation type="submission" date="2015-10" db="EMBL/GenBank/DDBJ databases">
        <title>Candidatus Desulfofervidus auxilii, a hydrogenotrophic sulfate-reducing bacterium involved in the thermophilic anaerobic oxidation of methane.</title>
        <authorList>
            <person name="Krukenberg V."/>
            <person name="Richter M."/>
            <person name="Wegener G."/>
        </authorList>
    </citation>
    <scope>NUCLEOTIDE SEQUENCE [LARGE SCALE GENOMIC DNA]</scope>
    <source>
        <strain evidence="1 2">HS1</strain>
    </source>
</reference>
<dbReference type="OrthoDB" id="9804257at2"/>
<name>A0A7U4QLK6_DESA2</name>
<protein>
    <submittedName>
        <fullName evidence="1">Peptidase C13 family protein</fullName>
    </submittedName>
</protein>
<dbReference type="GO" id="GO:0008233">
    <property type="term" value="F:peptidase activity"/>
    <property type="evidence" value="ECO:0007669"/>
    <property type="project" value="InterPro"/>
</dbReference>
<keyword evidence="2" id="KW-1185">Reference proteome</keyword>
<dbReference type="Proteomes" id="UP000070560">
    <property type="component" value="Chromosome"/>
</dbReference>
<evidence type="ECO:0000313" key="1">
    <source>
        <dbReference type="EMBL" id="AMM41600.1"/>
    </source>
</evidence>
<dbReference type="KEGG" id="daw:HS1_001806"/>
<dbReference type="InterPro" id="IPR001096">
    <property type="entry name" value="Peptidase_C13"/>
</dbReference>
<dbReference type="PROSITE" id="PS51257">
    <property type="entry name" value="PROKAR_LIPOPROTEIN"/>
    <property type="match status" value="1"/>
</dbReference>
<dbReference type="Pfam" id="PF01650">
    <property type="entry name" value="Peptidase_C13"/>
    <property type="match status" value="1"/>
</dbReference>
<organism evidence="1 2">
    <name type="scientific">Desulfofervidus auxilii</name>
    <dbReference type="NCBI Taxonomy" id="1621989"/>
    <lineage>
        <taxon>Bacteria</taxon>
        <taxon>Pseudomonadati</taxon>
        <taxon>Thermodesulfobacteriota</taxon>
        <taxon>Candidatus Desulfofervidia</taxon>
        <taxon>Candidatus Desulfofervidales</taxon>
        <taxon>Candidatus Desulfofervidaceae</taxon>
        <taxon>Candidatus Desulfofervidus</taxon>
    </lineage>
</organism>
<proteinExistence type="predicted"/>
<evidence type="ECO:0000313" key="2">
    <source>
        <dbReference type="Proteomes" id="UP000070560"/>
    </source>
</evidence>
<accession>A0A7U4QLK6</accession>